<protein>
    <submittedName>
        <fullName evidence="4">Tetratricopeptide (TPR) repeat protein</fullName>
    </submittedName>
</protein>
<dbReference type="NCBIfam" id="NF038353">
    <property type="entry name" value="FxLYD_dom"/>
    <property type="match status" value="1"/>
</dbReference>
<keyword evidence="3" id="KW-0472">Membrane</keyword>
<sequence length="392" mass="44577">MYCPRCGSKTKENEAYCTICGAQLPKDYEDRKQSPNRVNRWWFTPLITLICVLMAGIGLHFYLEYNNSKAQSLYNEGVDYAMDGQYAKAQQAFDEAQSYNDNLEAAKTNEAFMDVALDVNEQLSNAKTLMDQGAYQQALQTTQEAESALSGYNGEVINQLLDTVMETRNNIKINQIDQRLNNNPSIEELKILLWQVESIELDDAAELESLIRERIVNYVTNEANNMLKTNQFSSAIAIIEDGLRYAPENEQLTSLKSTVENQKADFETQQQKRIEQALSQYELEQEHNANNAVEMVDIEASLNEFDEISVTGEVKSTATRPIHSISVSYTLYDDSDNEILNNETFVYPDTVYPDETGQIEHTHSDLPEDFDSEEISITVEGISWYLDSEEAE</sequence>
<evidence type="ECO:0000256" key="1">
    <source>
        <dbReference type="PROSITE-ProRule" id="PRU00339"/>
    </source>
</evidence>
<name>A0ABV2KTE9_9BACI</name>
<evidence type="ECO:0000313" key="5">
    <source>
        <dbReference type="Proteomes" id="UP001549167"/>
    </source>
</evidence>
<dbReference type="Proteomes" id="UP001549167">
    <property type="component" value="Unassembled WGS sequence"/>
</dbReference>
<proteinExistence type="predicted"/>
<keyword evidence="3" id="KW-0812">Transmembrane</keyword>
<dbReference type="EMBL" id="JBEPMX010000001">
    <property type="protein sequence ID" value="MET3681960.1"/>
    <property type="molecule type" value="Genomic_DNA"/>
</dbReference>
<evidence type="ECO:0000256" key="2">
    <source>
        <dbReference type="SAM" id="Coils"/>
    </source>
</evidence>
<feature type="repeat" description="TPR" evidence="1">
    <location>
        <begin position="70"/>
        <end position="103"/>
    </location>
</feature>
<reference evidence="4 5" key="1">
    <citation type="submission" date="2024-06" db="EMBL/GenBank/DDBJ databases">
        <title>Genomic Encyclopedia of Type Strains, Phase IV (KMG-IV): sequencing the most valuable type-strain genomes for metagenomic binning, comparative biology and taxonomic classification.</title>
        <authorList>
            <person name="Goeker M."/>
        </authorList>
    </citation>
    <scope>NUCLEOTIDE SEQUENCE [LARGE SCALE GENOMIC DNA]</scope>
    <source>
        <strain evidence="4 5">DSM 23520</strain>
    </source>
</reference>
<feature type="transmembrane region" description="Helical" evidence="3">
    <location>
        <begin position="41"/>
        <end position="63"/>
    </location>
</feature>
<gene>
    <name evidence="4" type="ORF">ABID56_000039</name>
</gene>
<keyword evidence="5" id="KW-1185">Reference proteome</keyword>
<accession>A0ABV2KTE9</accession>
<dbReference type="SUPFAM" id="SSF48452">
    <property type="entry name" value="TPR-like"/>
    <property type="match status" value="1"/>
</dbReference>
<dbReference type="InterPro" id="IPR011990">
    <property type="entry name" value="TPR-like_helical_dom_sf"/>
</dbReference>
<feature type="coiled-coil region" evidence="2">
    <location>
        <begin position="249"/>
        <end position="284"/>
    </location>
</feature>
<dbReference type="PROSITE" id="PS50005">
    <property type="entry name" value="TPR"/>
    <property type="match status" value="1"/>
</dbReference>
<evidence type="ECO:0000256" key="3">
    <source>
        <dbReference type="SAM" id="Phobius"/>
    </source>
</evidence>
<organism evidence="4 5">
    <name type="scientific">Alkalibacillus flavidus</name>
    <dbReference type="NCBI Taxonomy" id="546021"/>
    <lineage>
        <taxon>Bacteria</taxon>
        <taxon>Bacillati</taxon>
        <taxon>Bacillota</taxon>
        <taxon>Bacilli</taxon>
        <taxon>Bacillales</taxon>
        <taxon>Bacillaceae</taxon>
        <taxon>Alkalibacillus</taxon>
    </lineage>
</organism>
<keyword evidence="1" id="KW-0802">TPR repeat</keyword>
<comment type="caution">
    <text evidence="4">The sequence shown here is derived from an EMBL/GenBank/DDBJ whole genome shotgun (WGS) entry which is preliminary data.</text>
</comment>
<keyword evidence="2" id="KW-0175">Coiled coil</keyword>
<dbReference type="InterPro" id="IPR019734">
    <property type="entry name" value="TPR_rpt"/>
</dbReference>
<dbReference type="Gene3D" id="1.25.40.10">
    <property type="entry name" value="Tetratricopeptide repeat domain"/>
    <property type="match status" value="1"/>
</dbReference>
<dbReference type="RefSeq" id="WP_354218297.1">
    <property type="nucleotide sequence ID" value="NZ_JBEPMX010000001.1"/>
</dbReference>
<dbReference type="InterPro" id="IPR047676">
    <property type="entry name" value="FxLYD_dom"/>
</dbReference>
<keyword evidence="3" id="KW-1133">Transmembrane helix</keyword>
<evidence type="ECO:0000313" key="4">
    <source>
        <dbReference type="EMBL" id="MET3681960.1"/>
    </source>
</evidence>